<reference evidence="2" key="1">
    <citation type="submission" date="2020-07" db="EMBL/GenBank/DDBJ databases">
        <authorList>
            <person name="Partida-Martinez L."/>
            <person name="Huntemann M."/>
            <person name="Clum A."/>
            <person name="Wang J."/>
            <person name="Palaniappan K."/>
            <person name="Ritter S."/>
            <person name="Chen I.-M."/>
            <person name="Stamatis D."/>
            <person name="Reddy T."/>
            <person name="O'Malley R."/>
            <person name="Daum C."/>
            <person name="Shapiro N."/>
            <person name="Ivanova N."/>
            <person name="Kyrpides N."/>
            <person name="Woyke T."/>
        </authorList>
    </citation>
    <scope>NUCLEOTIDE SEQUENCE [LARGE SCALE GENOMIC DNA]</scope>
    <source>
        <strain evidence="2">AT2.8</strain>
    </source>
</reference>
<dbReference type="EMBL" id="JACCBX010000008">
    <property type="protein sequence ID" value="NYE07135.1"/>
    <property type="molecule type" value="Genomic_DNA"/>
</dbReference>
<sequence>MPNENTDSPNNIKYSIWNTRTNEPIPEIKDKIIESIDKPILKSKNTDNAIN</sequence>
<accession>A0A852TGC7</accession>
<proteinExistence type="predicted"/>
<dbReference type="AlphaFoldDB" id="A0A852TGC7"/>
<name>A0A852TGC7_9BACI</name>
<organism evidence="1 2">
    <name type="scientific">Neobacillus niacini</name>
    <dbReference type="NCBI Taxonomy" id="86668"/>
    <lineage>
        <taxon>Bacteria</taxon>
        <taxon>Bacillati</taxon>
        <taxon>Bacillota</taxon>
        <taxon>Bacilli</taxon>
        <taxon>Bacillales</taxon>
        <taxon>Bacillaceae</taxon>
        <taxon>Neobacillus</taxon>
    </lineage>
</organism>
<protein>
    <submittedName>
        <fullName evidence="1">Uncharacterized protein</fullName>
    </submittedName>
</protein>
<evidence type="ECO:0000313" key="2">
    <source>
        <dbReference type="Proteomes" id="UP000548423"/>
    </source>
</evidence>
<dbReference type="Proteomes" id="UP000548423">
    <property type="component" value="Unassembled WGS sequence"/>
</dbReference>
<gene>
    <name evidence="1" type="ORF">F4694_003920</name>
</gene>
<reference evidence="2" key="2">
    <citation type="submission" date="2020-08" db="EMBL/GenBank/DDBJ databases">
        <title>The Agave Microbiome: Exploring the role of microbial communities in plant adaptations to desert environments.</title>
        <authorList>
            <person name="Partida-Martinez L.P."/>
        </authorList>
    </citation>
    <scope>NUCLEOTIDE SEQUENCE [LARGE SCALE GENOMIC DNA]</scope>
    <source>
        <strain evidence="2">AT2.8</strain>
    </source>
</reference>
<evidence type="ECO:0000313" key="1">
    <source>
        <dbReference type="EMBL" id="NYE07135.1"/>
    </source>
</evidence>
<comment type="caution">
    <text evidence="1">The sequence shown here is derived from an EMBL/GenBank/DDBJ whole genome shotgun (WGS) entry which is preliminary data.</text>
</comment>